<feature type="compositionally biased region" description="Basic and acidic residues" evidence="1">
    <location>
        <begin position="343"/>
        <end position="352"/>
    </location>
</feature>
<feature type="region of interest" description="Disordered" evidence="1">
    <location>
        <begin position="444"/>
        <end position="470"/>
    </location>
</feature>
<feature type="compositionally biased region" description="Pro residues" evidence="1">
    <location>
        <begin position="260"/>
        <end position="271"/>
    </location>
</feature>
<feature type="compositionally biased region" description="Low complexity" evidence="1">
    <location>
        <begin position="360"/>
        <end position="376"/>
    </location>
</feature>
<proteinExistence type="predicted"/>
<feature type="compositionally biased region" description="Low complexity" evidence="1">
    <location>
        <begin position="70"/>
        <end position="86"/>
    </location>
</feature>
<feature type="compositionally biased region" description="Low complexity" evidence="1">
    <location>
        <begin position="329"/>
        <end position="338"/>
    </location>
</feature>
<evidence type="ECO:0000256" key="1">
    <source>
        <dbReference type="SAM" id="MobiDB-lite"/>
    </source>
</evidence>
<gene>
    <name evidence="3" type="ORF">POF50_021135</name>
</gene>
<dbReference type="AlphaFoldDB" id="A0AA90H786"/>
<dbReference type="EMBL" id="JABXJJ020000026">
    <property type="protein sequence ID" value="MDI5971807.1"/>
    <property type="molecule type" value="Genomic_DNA"/>
</dbReference>
<keyword evidence="2" id="KW-0472">Membrane</keyword>
<protein>
    <submittedName>
        <fullName evidence="3">Uncharacterized protein</fullName>
    </submittedName>
</protein>
<dbReference type="RefSeq" id="WP_271313269.1">
    <property type="nucleotide sequence ID" value="NZ_JABXJJ020000026.1"/>
</dbReference>
<feature type="compositionally biased region" description="Gly residues" evidence="1">
    <location>
        <begin position="377"/>
        <end position="398"/>
    </location>
</feature>
<feature type="region of interest" description="Disordered" evidence="1">
    <location>
        <begin position="194"/>
        <end position="416"/>
    </location>
</feature>
<feature type="region of interest" description="Disordered" evidence="1">
    <location>
        <begin position="1"/>
        <end position="161"/>
    </location>
</feature>
<feature type="compositionally biased region" description="Low complexity" evidence="1">
    <location>
        <begin position="448"/>
        <end position="470"/>
    </location>
</feature>
<accession>A0AA90H786</accession>
<organism evidence="3">
    <name type="scientific">Streptantibioticus silvisoli</name>
    <dbReference type="NCBI Taxonomy" id="2705255"/>
    <lineage>
        <taxon>Bacteria</taxon>
        <taxon>Bacillati</taxon>
        <taxon>Actinomycetota</taxon>
        <taxon>Actinomycetes</taxon>
        <taxon>Kitasatosporales</taxon>
        <taxon>Streptomycetaceae</taxon>
        <taxon>Streptantibioticus</taxon>
    </lineage>
</organism>
<keyword evidence="2" id="KW-1133">Transmembrane helix</keyword>
<keyword evidence="2" id="KW-0812">Transmembrane</keyword>
<sequence length="620" mass="64279">MHSGQGDEGPDNTYRPTPLPHEPQAPSGSEPREGIVLPSKGGRWVPPSRREEQGQQWDQPAPAAPPAPGQPWGSPQQDPYGQQQPAPYDPPAADPADAQATRMMAPYDPQAGQHAQNAGAPFNAGPGQPGGGYDPSYGGLPMQDAGQPGAQPMPGADADRTQLIAPYGQQQMPGGQQQMPNAQQMPGDADRTQLLAPYGQQQMPDAQQQMPGQHGGQPMSGDDANRTQMLAPYTGHSAELVPQQPESRAPLPPEQQFNAPVPPMPQAPPPGGQQEGQQYAPPMPGGAPFAIRPGAPGDQPVAYGQDGAAPATQQLPRFQDDWQQGGGPQPSQQQQQQPDDYDYLYRRDDEPAQQRGPRGGAVAAFPQQQPVPQRQGGYNGPDGYGTDGYGSGGRGGVSGPRDGSRRGDQGARGRKKMSTPVLVGIGVVVLAVIGVGAGALFSGGGGSNSAQPGSSTSAAPSAGSGAADSAAQGQAKQLDALLKTSNSSRTSVINAVASIKACNNLSASAATLRAAARERDDLVTQLSGMTLTALPNNADLVGQLTAAWKASSSADNYYAAWAGQAAQPKGCKKHQAKITGAVEHGNLESGKATLAKQKAADLWNPIAKQYGLTQRQYTQL</sequence>
<evidence type="ECO:0000256" key="2">
    <source>
        <dbReference type="SAM" id="Phobius"/>
    </source>
</evidence>
<reference evidence="3" key="1">
    <citation type="submission" date="2023-05" db="EMBL/GenBank/DDBJ databases">
        <title>Streptantibioticus silvisoli sp. nov., acidotolerant actinomycetes 1 from pine litter.</title>
        <authorList>
            <person name="Swiecimska M."/>
            <person name="Golinska P."/>
            <person name="Sangal V."/>
            <person name="Wachnowicz B."/>
            <person name="Goodfellow M."/>
        </authorList>
    </citation>
    <scope>NUCLEOTIDE SEQUENCE</scope>
    <source>
        <strain evidence="3">SL13</strain>
    </source>
</reference>
<evidence type="ECO:0000313" key="3">
    <source>
        <dbReference type="EMBL" id="MDI5971807.1"/>
    </source>
</evidence>
<feature type="transmembrane region" description="Helical" evidence="2">
    <location>
        <begin position="421"/>
        <end position="441"/>
    </location>
</feature>
<feature type="compositionally biased region" description="Basic and acidic residues" evidence="1">
    <location>
        <begin position="402"/>
        <end position="411"/>
    </location>
</feature>
<comment type="caution">
    <text evidence="3">The sequence shown here is derived from an EMBL/GenBank/DDBJ whole genome shotgun (WGS) entry which is preliminary data.</text>
</comment>
<feature type="compositionally biased region" description="Low complexity" evidence="1">
    <location>
        <begin position="199"/>
        <end position="221"/>
    </location>
</feature>
<name>A0AA90H786_9ACTN</name>